<name>A0A3M8CLR0_9BACL</name>
<protein>
    <submittedName>
        <fullName evidence="2">Pyridoxamine 5'-phosphate oxidase family protein</fullName>
    </submittedName>
</protein>
<evidence type="ECO:0000313" key="3">
    <source>
        <dbReference type="Proteomes" id="UP000282028"/>
    </source>
</evidence>
<evidence type="ECO:0000313" key="2">
    <source>
        <dbReference type="EMBL" id="RNB76529.1"/>
    </source>
</evidence>
<dbReference type="PANTHER" id="PTHR39336:SF1">
    <property type="entry name" value="PYRIDOXAMINE PHOSPHATE OXIDASE FAMILY PROTEIN (AFU_ORTHOLOGUE AFUA_6G11440)"/>
    <property type="match status" value="1"/>
</dbReference>
<reference evidence="2 3" key="1">
    <citation type="submission" date="2018-10" db="EMBL/GenBank/DDBJ databases">
        <title>Phylogenomics of Brevibacillus.</title>
        <authorList>
            <person name="Dunlap C."/>
        </authorList>
    </citation>
    <scope>NUCLEOTIDE SEQUENCE [LARGE SCALE GENOMIC DNA]</scope>
    <source>
        <strain evidence="2 3">JCM 12215</strain>
    </source>
</reference>
<keyword evidence="3" id="KW-1185">Reference proteome</keyword>
<dbReference type="EMBL" id="RHHR01000006">
    <property type="protein sequence ID" value="RNB76529.1"/>
    <property type="molecule type" value="Genomic_DNA"/>
</dbReference>
<dbReference type="PANTHER" id="PTHR39336">
    <property type="entry name" value="PYRIDOXAMINE PHOSPHATE OXIDASE FAMILY PROTEIN (AFU_ORTHOLOGUE AFUA_6G11440)"/>
    <property type="match status" value="1"/>
</dbReference>
<feature type="domain" description="Pyridoxamine 5'-phosphate oxidase N-terminal" evidence="1">
    <location>
        <begin position="9"/>
        <end position="131"/>
    </location>
</feature>
<dbReference type="InterPro" id="IPR011576">
    <property type="entry name" value="Pyridox_Oxase_N"/>
</dbReference>
<accession>A0A3M8CLR0</accession>
<gene>
    <name evidence="2" type="ORF">EDM52_02400</name>
</gene>
<dbReference type="Pfam" id="PF01243">
    <property type="entry name" value="PNPOx_N"/>
    <property type="match status" value="1"/>
</dbReference>
<dbReference type="SUPFAM" id="SSF50475">
    <property type="entry name" value="FMN-binding split barrel"/>
    <property type="match status" value="1"/>
</dbReference>
<dbReference type="RefSeq" id="WP_122907414.1">
    <property type="nucleotide sequence ID" value="NZ_CBCSBE010000023.1"/>
</dbReference>
<dbReference type="OrthoDB" id="115989at2"/>
<dbReference type="Gene3D" id="2.30.110.10">
    <property type="entry name" value="Electron Transport, Fmn-binding Protein, Chain A"/>
    <property type="match status" value="1"/>
</dbReference>
<dbReference type="InterPro" id="IPR012349">
    <property type="entry name" value="Split_barrel_FMN-bd"/>
</dbReference>
<comment type="caution">
    <text evidence="2">The sequence shown here is derived from an EMBL/GenBank/DDBJ whole genome shotgun (WGS) entry which is preliminary data.</text>
</comment>
<evidence type="ECO:0000259" key="1">
    <source>
        <dbReference type="Pfam" id="PF01243"/>
    </source>
</evidence>
<dbReference type="AlphaFoldDB" id="A0A3M8CLR0"/>
<dbReference type="Proteomes" id="UP000282028">
    <property type="component" value="Unassembled WGS sequence"/>
</dbReference>
<proteinExistence type="predicted"/>
<organism evidence="2 3">
    <name type="scientific">Brevibacillus invocatus</name>
    <dbReference type="NCBI Taxonomy" id="173959"/>
    <lineage>
        <taxon>Bacteria</taxon>
        <taxon>Bacillati</taxon>
        <taxon>Bacillota</taxon>
        <taxon>Bacilli</taxon>
        <taxon>Bacillales</taxon>
        <taxon>Paenibacillaceae</taxon>
        <taxon>Brevibacillus</taxon>
    </lineage>
</organism>
<sequence length="186" mass="20858">MGSVFESISAEHEAFMNEQHMFFVGTAAPDGHVNLSPKGYDVFRILSPHRVAYLDLTGSGNETSAHLCKSSRITFMFVSFQKKPLILRLYGKGKVILPDSPDWEEYAPHFELIPGARQIIAADIESVKTSCGFSIPYYTYEGERSTLVKWAQDKGTDGLEKYWKQKNVVSMDGITTPLGKRLCDPE</sequence>